<dbReference type="Proteomes" id="UP000054266">
    <property type="component" value="Unassembled WGS sequence"/>
</dbReference>
<name>A0A0D2GMN1_9EURO</name>
<evidence type="ECO:0000313" key="2">
    <source>
        <dbReference type="EMBL" id="KIW73639.1"/>
    </source>
</evidence>
<sequence length="70" mass="7803">MAEVTTASSPKTTAAKSEHQEELSDFDEDVDTPDPQRLKQIKKKIDIRICFVLGVLYTASLIDRVNLPNA</sequence>
<keyword evidence="3" id="KW-1185">Reference proteome</keyword>
<gene>
    <name evidence="2" type="ORF">PV04_01738</name>
</gene>
<reference evidence="2 3" key="1">
    <citation type="submission" date="2015-01" db="EMBL/GenBank/DDBJ databases">
        <title>The Genome Sequence of Capronia semiimmersa CBS27337.</title>
        <authorList>
            <consortium name="The Broad Institute Genomics Platform"/>
            <person name="Cuomo C."/>
            <person name="de Hoog S."/>
            <person name="Gorbushina A."/>
            <person name="Stielow B."/>
            <person name="Teixiera M."/>
            <person name="Abouelleil A."/>
            <person name="Chapman S.B."/>
            <person name="Priest M."/>
            <person name="Young S.K."/>
            <person name="Wortman J."/>
            <person name="Nusbaum C."/>
            <person name="Birren B."/>
        </authorList>
    </citation>
    <scope>NUCLEOTIDE SEQUENCE [LARGE SCALE GENOMIC DNA]</scope>
    <source>
        <strain evidence="2 3">CBS 27337</strain>
    </source>
</reference>
<proteinExistence type="predicted"/>
<feature type="region of interest" description="Disordered" evidence="1">
    <location>
        <begin position="1"/>
        <end position="35"/>
    </location>
</feature>
<feature type="compositionally biased region" description="Acidic residues" evidence="1">
    <location>
        <begin position="23"/>
        <end position="32"/>
    </location>
</feature>
<dbReference type="AlphaFoldDB" id="A0A0D2GMN1"/>
<dbReference type="HOGENOM" id="CLU_2757556_0_0_1"/>
<evidence type="ECO:0000313" key="3">
    <source>
        <dbReference type="Proteomes" id="UP000054266"/>
    </source>
</evidence>
<dbReference type="EMBL" id="KN846956">
    <property type="protein sequence ID" value="KIW73639.1"/>
    <property type="molecule type" value="Genomic_DNA"/>
</dbReference>
<accession>A0A0D2GMN1</accession>
<evidence type="ECO:0000256" key="1">
    <source>
        <dbReference type="SAM" id="MobiDB-lite"/>
    </source>
</evidence>
<feature type="compositionally biased region" description="Low complexity" evidence="1">
    <location>
        <begin position="1"/>
        <end position="15"/>
    </location>
</feature>
<organism evidence="2 3">
    <name type="scientific">Phialophora macrospora</name>
    <dbReference type="NCBI Taxonomy" id="1851006"/>
    <lineage>
        <taxon>Eukaryota</taxon>
        <taxon>Fungi</taxon>
        <taxon>Dikarya</taxon>
        <taxon>Ascomycota</taxon>
        <taxon>Pezizomycotina</taxon>
        <taxon>Eurotiomycetes</taxon>
        <taxon>Chaetothyriomycetidae</taxon>
        <taxon>Chaetothyriales</taxon>
        <taxon>Herpotrichiellaceae</taxon>
        <taxon>Phialophora</taxon>
    </lineage>
</organism>
<protein>
    <submittedName>
        <fullName evidence="2">Uncharacterized protein</fullName>
    </submittedName>
</protein>